<name>A0A1U7N4C6_9CYAN</name>
<organism evidence="2 3">
    <name type="scientific">Moorena bouillonii PNG</name>
    <dbReference type="NCBI Taxonomy" id="568701"/>
    <lineage>
        <taxon>Bacteria</taxon>
        <taxon>Bacillati</taxon>
        <taxon>Cyanobacteriota</taxon>
        <taxon>Cyanophyceae</taxon>
        <taxon>Coleofasciculales</taxon>
        <taxon>Coleofasciculaceae</taxon>
        <taxon>Moorena</taxon>
    </lineage>
</organism>
<dbReference type="AlphaFoldDB" id="A0A1U7N4C6"/>
<protein>
    <submittedName>
        <fullName evidence="2">Uncharacterized protein</fullName>
    </submittedName>
</protein>
<proteinExistence type="predicted"/>
<evidence type="ECO:0000313" key="3">
    <source>
        <dbReference type="Proteomes" id="UP000186657"/>
    </source>
</evidence>
<evidence type="ECO:0000256" key="1">
    <source>
        <dbReference type="SAM" id="Phobius"/>
    </source>
</evidence>
<keyword evidence="3" id="KW-1185">Reference proteome</keyword>
<keyword evidence="1" id="KW-0472">Membrane</keyword>
<gene>
    <name evidence="2" type="ORF">BJP37_18975</name>
</gene>
<dbReference type="Proteomes" id="UP000186657">
    <property type="component" value="Unassembled WGS sequence"/>
</dbReference>
<evidence type="ECO:0000313" key="2">
    <source>
        <dbReference type="EMBL" id="OLT60785.1"/>
    </source>
</evidence>
<sequence length="71" mass="7963">MIGIIDQDCANLYFDYHSAISIQLLAFSYWLSAIGYQLLAISYQLSAISLSARYLKCYQLLAIGYQLSANS</sequence>
<keyword evidence="1" id="KW-0812">Transmembrane</keyword>
<reference evidence="2 3" key="1">
    <citation type="submission" date="2016-10" db="EMBL/GenBank/DDBJ databases">
        <title>Comparative genomics uncovers the prolific and rare metabolic potential of the cyanobacterial genus Moorea.</title>
        <authorList>
            <person name="Leao T."/>
            <person name="Castelao G."/>
            <person name="Korobeynikov A."/>
            <person name="Monroe E.A."/>
            <person name="Podell S."/>
            <person name="Glukhov E."/>
            <person name="Allen E."/>
            <person name="Gerwick W.H."/>
            <person name="Gerwick L."/>
        </authorList>
    </citation>
    <scope>NUCLEOTIDE SEQUENCE [LARGE SCALE GENOMIC DNA]</scope>
    <source>
        <strain evidence="2 3">PNG5-198</strain>
    </source>
</reference>
<accession>A0A1U7N4C6</accession>
<feature type="transmembrane region" description="Helical" evidence="1">
    <location>
        <begin position="20"/>
        <end position="43"/>
    </location>
</feature>
<dbReference type="EMBL" id="MKZS01000001">
    <property type="protein sequence ID" value="OLT60785.1"/>
    <property type="molecule type" value="Genomic_DNA"/>
</dbReference>
<comment type="caution">
    <text evidence="2">The sequence shown here is derived from an EMBL/GenBank/DDBJ whole genome shotgun (WGS) entry which is preliminary data.</text>
</comment>
<keyword evidence="1" id="KW-1133">Transmembrane helix</keyword>